<proteinExistence type="predicted"/>
<comment type="caution">
    <text evidence="1">The sequence shown here is derived from an EMBL/GenBank/DDBJ whole genome shotgun (WGS) entry which is preliminary data.</text>
</comment>
<organism evidence="1 2">
    <name type="scientific">Caerostris extrusa</name>
    <name type="common">Bark spider</name>
    <name type="synonym">Caerostris bankana</name>
    <dbReference type="NCBI Taxonomy" id="172846"/>
    <lineage>
        <taxon>Eukaryota</taxon>
        <taxon>Metazoa</taxon>
        <taxon>Ecdysozoa</taxon>
        <taxon>Arthropoda</taxon>
        <taxon>Chelicerata</taxon>
        <taxon>Arachnida</taxon>
        <taxon>Araneae</taxon>
        <taxon>Araneomorphae</taxon>
        <taxon>Entelegynae</taxon>
        <taxon>Araneoidea</taxon>
        <taxon>Araneidae</taxon>
        <taxon>Caerostris</taxon>
    </lineage>
</organism>
<gene>
    <name evidence="1" type="ORF">CEXT_4491</name>
</gene>
<evidence type="ECO:0008006" key="3">
    <source>
        <dbReference type="Google" id="ProtNLM"/>
    </source>
</evidence>
<sequence length="109" mass="12742">MQPAKQAAGCHCNGIQRPSPISRLSFERKDEEEDLTWLLRNYFPILTVILHPPVFVKSNSANNTDYSGDVDKINDPFREWEFQLIQSVAEHRIWWYSERNHGRKLSSSP</sequence>
<dbReference type="Proteomes" id="UP001054945">
    <property type="component" value="Unassembled WGS sequence"/>
</dbReference>
<protein>
    <recommendedName>
        <fullName evidence="3">Ycf15</fullName>
    </recommendedName>
</protein>
<evidence type="ECO:0000313" key="1">
    <source>
        <dbReference type="EMBL" id="GIX77676.1"/>
    </source>
</evidence>
<keyword evidence="2" id="KW-1185">Reference proteome</keyword>
<accession>A0AAV4N0H2</accession>
<name>A0AAV4N0H2_CAEEX</name>
<dbReference type="EMBL" id="BPLR01020349">
    <property type="protein sequence ID" value="GIX77676.1"/>
    <property type="molecule type" value="Genomic_DNA"/>
</dbReference>
<reference evidence="1 2" key="1">
    <citation type="submission" date="2021-06" db="EMBL/GenBank/DDBJ databases">
        <title>Caerostris extrusa draft genome.</title>
        <authorList>
            <person name="Kono N."/>
            <person name="Arakawa K."/>
        </authorList>
    </citation>
    <scope>NUCLEOTIDE SEQUENCE [LARGE SCALE GENOMIC DNA]</scope>
</reference>
<dbReference type="AlphaFoldDB" id="A0AAV4N0H2"/>
<evidence type="ECO:0000313" key="2">
    <source>
        <dbReference type="Proteomes" id="UP001054945"/>
    </source>
</evidence>